<dbReference type="AlphaFoldDB" id="A0A8T2V371"/>
<sequence length="332" mass="35939">MPLQSSYPPSASAKMQTLQLPVSFATGEPVDRAIIATVASANPSASPAVPSLSQHTVRDRAVTRAGLRRSRRNVFPPPLPSLLYDRPVLKSFKSGGRFLLKKVTAASQSLFRSTRKDGRLRLELIASPSCEDPEDHCLAQSGGPANSVPRTVSSITLRPGRHLLPPHRHCYISTPYPSKWSCDQKSLYPQALADLVRSDTTHGCPLLHIPKSHQHAFSSSSSPTQCLTSSMSVVESPVQKEIETALSRHTGTISTPRFFAFVNLFSLGLGLIILEFVQVKRGVAFALQGVHMIKSLGLPCGMNWISPTDHLLSNASSTADAEMPIPQLAIPL</sequence>
<dbReference type="InterPro" id="IPR046431">
    <property type="entry name" value="FAF_dom"/>
</dbReference>
<organism evidence="3 4">
    <name type="scientific">Ceratopteris richardii</name>
    <name type="common">Triangle waterfern</name>
    <dbReference type="NCBI Taxonomy" id="49495"/>
    <lineage>
        <taxon>Eukaryota</taxon>
        <taxon>Viridiplantae</taxon>
        <taxon>Streptophyta</taxon>
        <taxon>Embryophyta</taxon>
        <taxon>Tracheophyta</taxon>
        <taxon>Polypodiopsida</taxon>
        <taxon>Polypodiidae</taxon>
        <taxon>Polypodiales</taxon>
        <taxon>Pteridineae</taxon>
        <taxon>Pteridaceae</taxon>
        <taxon>Parkerioideae</taxon>
        <taxon>Ceratopteris</taxon>
    </lineage>
</organism>
<evidence type="ECO:0000259" key="2">
    <source>
        <dbReference type="Pfam" id="PF11250"/>
    </source>
</evidence>
<evidence type="ECO:0000256" key="1">
    <source>
        <dbReference type="ARBA" id="ARBA00008690"/>
    </source>
</evidence>
<dbReference type="Proteomes" id="UP000825935">
    <property type="component" value="Chromosome 4"/>
</dbReference>
<evidence type="ECO:0000313" key="4">
    <source>
        <dbReference type="Proteomes" id="UP000825935"/>
    </source>
</evidence>
<dbReference type="EMBL" id="CM035409">
    <property type="protein sequence ID" value="KAH7440254.1"/>
    <property type="molecule type" value="Genomic_DNA"/>
</dbReference>
<name>A0A8T2V371_CERRI</name>
<reference evidence="3" key="1">
    <citation type="submission" date="2021-08" db="EMBL/GenBank/DDBJ databases">
        <title>WGS assembly of Ceratopteris richardii.</title>
        <authorList>
            <person name="Marchant D.B."/>
            <person name="Chen G."/>
            <person name="Jenkins J."/>
            <person name="Shu S."/>
            <person name="Leebens-Mack J."/>
            <person name="Grimwood J."/>
            <person name="Schmutz J."/>
            <person name="Soltis P."/>
            <person name="Soltis D."/>
            <person name="Chen Z.-H."/>
        </authorList>
    </citation>
    <scope>NUCLEOTIDE SEQUENCE</scope>
    <source>
        <strain evidence="3">Whitten #5841</strain>
        <tissue evidence="3">Leaf</tissue>
    </source>
</reference>
<dbReference type="PANTHER" id="PTHR33155:SF75">
    <property type="entry name" value="OS02G0750800 PROTEIN"/>
    <property type="match status" value="1"/>
</dbReference>
<keyword evidence="4" id="KW-1185">Reference proteome</keyword>
<dbReference type="OrthoDB" id="676808at2759"/>
<protein>
    <recommendedName>
        <fullName evidence="2">FAF domain-containing protein</fullName>
    </recommendedName>
</protein>
<feature type="domain" description="FAF" evidence="2">
    <location>
        <begin position="75"/>
        <end position="124"/>
    </location>
</feature>
<evidence type="ECO:0000313" key="3">
    <source>
        <dbReference type="EMBL" id="KAH7440254.1"/>
    </source>
</evidence>
<comment type="caution">
    <text evidence="3">The sequence shown here is derived from an EMBL/GenBank/DDBJ whole genome shotgun (WGS) entry which is preliminary data.</text>
</comment>
<proteinExistence type="inferred from homology"/>
<comment type="similarity">
    <text evidence="1">Belongs to the fantastic four family.</text>
</comment>
<gene>
    <name evidence="3" type="ORF">KP509_04G098400</name>
</gene>
<dbReference type="Pfam" id="PF11250">
    <property type="entry name" value="FAF"/>
    <property type="match status" value="1"/>
</dbReference>
<dbReference type="PANTHER" id="PTHR33155">
    <property type="entry name" value="FANTASTIC FOUR-LIKE PROTEIN (DUF3049)"/>
    <property type="match status" value="1"/>
</dbReference>
<dbReference type="InterPro" id="IPR021410">
    <property type="entry name" value="FAF"/>
</dbReference>
<accession>A0A8T2V371</accession>